<dbReference type="EC" id="3.1.6.1" evidence="5"/>
<dbReference type="NCBIfam" id="NF010322">
    <property type="entry name" value="PRK13759.1"/>
    <property type="match status" value="1"/>
</dbReference>
<keyword evidence="2" id="KW-0479">Metal-binding</keyword>
<evidence type="ECO:0000259" key="4">
    <source>
        <dbReference type="Pfam" id="PF00884"/>
    </source>
</evidence>
<dbReference type="RefSeq" id="WP_256945509.1">
    <property type="nucleotide sequence ID" value="NZ_JANHNZ010000007.1"/>
</dbReference>
<comment type="similarity">
    <text evidence="1">Belongs to the sulfatase family.</text>
</comment>
<dbReference type="PANTHER" id="PTHR45953:SF1">
    <property type="entry name" value="IDURONATE 2-SULFATASE"/>
    <property type="match status" value="1"/>
</dbReference>
<name>A0ABT1WPJ3_9LACT</name>
<reference evidence="5" key="3">
    <citation type="journal article" date="2023" name="Microbiol. Resour. Announc.">
        <title>Draft Genome Sequence of Granulicatella sp. Strain S8, Isolated from a Marine Fish, Seriola quinqueradiata.</title>
        <authorList>
            <person name="Lee M."/>
            <person name="Farooq A."/>
            <person name="Jeong J.B."/>
            <person name="Jung M.Y."/>
        </authorList>
    </citation>
    <scope>NUCLEOTIDE SEQUENCE</scope>
    <source>
        <strain evidence="5">S8</strain>
    </source>
</reference>
<evidence type="ECO:0000313" key="5">
    <source>
        <dbReference type="EMBL" id="MCQ9210396.1"/>
    </source>
</evidence>
<dbReference type="EMBL" id="JANHNZ010000007">
    <property type="protein sequence ID" value="MCQ9210396.1"/>
    <property type="molecule type" value="Genomic_DNA"/>
</dbReference>
<protein>
    <submittedName>
        <fullName evidence="5">Arylsulfatase</fullName>
        <ecNumber evidence="5">3.1.6.1</ecNumber>
    </submittedName>
</protein>
<evidence type="ECO:0000256" key="3">
    <source>
        <dbReference type="ARBA" id="ARBA00022801"/>
    </source>
</evidence>
<sequence length="484" mass="55557">MQKNVVLIVVDQMRFDALGINGNPMIDTPNLDDLASNGINFTNMYSATPTCIPARASLLTGLKASRHGRVGYEEGVPWNYQQTMPKSFTDLGYQTECVGKMHVYPPRNRLGFQHVTLHDGYLHESRLLSEASNLSSSATDDYLSWLKEKLGSDVDLIDSGLDCNSWVARTWPYEEKYHPTNWTVSQAIETIKRRDPMNPLFLKVSFVRPHSPLDPPNYYLRMYEDKMNDLEEPVIGKWANEIGIDEKFSINFKKGRLNSKDQKRMIAAYYGLITHIDHQIGRLRMALWEHGLADNTLIAFVSDHGDQLGEHHLYRKGYPYQGSVHVPFIIYDPSLQDTMNQVDVLCELRDIYPTLIDLATGYTVKGIDGVSLKPSLFKDNKVSHQKEYYLHGEHTLGKDSSQFIITKEWKYIWYSMKNKEQLFQLEQDPNEEIDVSELAVYSAVLERLRGYLIDELTGREEGFVQGGQLEPVKTVKNVLNHIRK</sequence>
<reference evidence="5" key="1">
    <citation type="submission" date="2022-07" db="EMBL/GenBank/DDBJ databases">
        <authorList>
            <person name="Jung M.-Y."/>
            <person name="Lee M."/>
        </authorList>
    </citation>
    <scope>NUCLEOTIDE SEQUENCE</scope>
    <source>
        <strain evidence="5">S8</strain>
    </source>
</reference>
<dbReference type="SUPFAM" id="SSF53649">
    <property type="entry name" value="Alkaline phosphatase-like"/>
    <property type="match status" value="1"/>
</dbReference>
<dbReference type="InterPro" id="IPR017850">
    <property type="entry name" value="Alkaline_phosphatase_core_sf"/>
</dbReference>
<proteinExistence type="inferred from homology"/>
<evidence type="ECO:0000256" key="2">
    <source>
        <dbReference type="ARBA" id="ARBA00022723"/>
    </source>
</evidence>
<dbReference type="InterPro" id="IPR024607">
    <property type="entry name" value="Sulfatase_CS"/>
</dbReference>
<comment type="caution">
    <text evidence="5">The sequence shown here is derived from an EMBL/GenBank/DDBJ whole genome shotgun (WGS) entry which is preliminary data.</text>
</comment>
<reference evidence="5" key="2">
    <citation type="journal article" date="2023" name="Curr. Microbiol.">
        <title>Granulicatella seriolae sp. nov., a Novel Facultative Anaerobe Isolated from Yellowtail Marine Fish.</title>
        <authorList>
            <person name="Lee M."/>
            <person name="Choi Y.J."/>
            <person name="Farooq A."/>
            <person name="Jeong J.B."/>
            <person name="Jung M.Y."/>
        </authorList>
    </citation>
    <scope>NUCLEOTIDE SEQUENCE</scope>
    <source>
        <strain evidence="5">S8</strain>
    </source>
</reference>
<keyword evidence="3 5" id="KW-0378">Hydrolase</keyword>
<accession>A0ABT1WPJ3</accession>
<keyword evidence="6" id="KW-1185">Reference proteome</keyword>
<dbReference type="Gene3D" id="3.40.720.10">
    <property type="entry name" value="Alkaline Phosphatase, subunit A"/>
    <property type="match status" value="1"/>
</dbReference>
<dbReference type="GO" id="GO:0004065">
    <property type="term" value="F:arylsulfatase activity"/>
    <property type="evidence" value="ECO:0007669"/>
    <property type="project" value="UniProtKB-EC"/>
</dbReference>
<dbReference type="PANTHER" id="PTHR45953">
    <property type="entry name" value="IDURONATE 2-SULFATASE"/>
    <property type="match status" value="1"/>
</dbReference>
<organism evidence="5 6">
    <name type="scientific">Granulicatella seriolae</name>
    <dbReference type="NCBI Taxonomy" id="2967226"/>
    <lineage>
        <taxon>Bacteria</taxon>
        <taxon>Bacillati</taxon>
        <taxon>Bacillota</taxon>
        <taxon>Bacilli</taxon>
        <taxon>Lactobacillales</taxon>
        <taxon>Carnobacteriaceae</taxon>
        <taxon>Granulicatella</taxon>
    </lineage>
</organism>
<evidence type="ECO:0000256" key="1">
    <source>
        <dbReference type="ARBA" id="ARBA00008779"/>
    </source>
</evidence>
<evidence type="ECO:0000313" key="6">
    <source>
        <dbReference type="Proteomes" id="UP001059480"/>
    </source>
</evidence>
<feature type="domain" description="Sulfatase N-terminal" evidence="4">
    <location>
        <begin position="3"/>
        <end position="361"/>
    </location>
</feature>
<dbReference type="InterPro" id="IPR000917">
    <property type="entry name" value="Sulfatase_N"/>
</dbReference>
<gene>
    <name evidence="5" type="ORF">NPA36_07510</name>
</gene>
<dbReference type="PROSITE" id="PS00149">
    <property type="entry name" value="SULFATASE_2"/>
    <property type="match status" value="1"/>
</dbReference>
<dbReference type="Pfam" id="PF00884">
    <property type="entry name" value="Sulfatase"/>
    <property type="match status" value="1"/>
</dbReference>
<dbReference type="Proteomes" id="UP001059480">
    <property type="component" value="Unassembled WGS sequence"/>
</dbReference>